<sequence>MKFWIALSGLLAVAASSALQHEERNASVSSFFGTKTTPKKVSRESSKNSGSKPSLDDPTPLATQVQDQRYAHLGVSDNDFNSNHEQLAKEDYHSKKAQKSLDQEIHLTSFSRPLSEIEPSLPINERKFSGLDSADGASSHPKTKLHKGVASTDAGSAIRDFLSIPTSRDAPKISVPEGIQNKPHATKASGNKLKLAEAVTDAPQYIKNSKITSEISFKKSKGMDIPEKTGKDNSDYTTSPAKLAPQEPPKETAVSSPQKLPFPKKIGQEANNMTGIIPPGTKSGSQNARSLLNLPAAEAKPSSPIPETPQSQEKSNTPASETELSYPIPETPKIQEKVNSPASEVKPNSPVPESPQSQDKLNSPATETKPSPPIPETPQSQEKSNSPATEPKPSSPSSEAPQSLEKNVLPVTSIDGKKVENLNPKKNDYTPIIKLAILSSMIEGVKSTTPPSMSTSATLATETSNPPEELSASSTEISPVETTISYESPATTQIATIPTEAPTEDQENGAMGFEACASYQRFCRDILCHGAEEVELMDCTDGGTCQCRPDSDPIKSHGTMSESGTEPQETQYRGRNITFRNSRSNSTKAYLTSSSQTHTSLNIPAILAYLTITLCLT</sequence>
<protein>
    <submittedName>
        <fullName evidence="1">Uncharacterized protein</fullName>
    </submittedName>
</protein>
<comment type="caution">
    <text evidence="1">The sequence shown here is derived from an EMBL/GenBank/DDBJ whole genome shotgun (WGS) entry which is preliminary data.</text>
</comment>
<proteinExistence type="predicted"/>
<evidence type="ECO:0000313" key="2">
    <source>
        <dbReference type="Proteomes" id="UP001165960"/>
    </source>
</evidence>
<organism evidence="1 2">
    <name type="scientific">Entomophthora muscae</name>
    <dbReference type="NCBI Taxonomy" id="34485"/>
    <lineage>
        <taxon>Eukaryota</taxon>
        <taxon>Fungi</taxon>
        <taxon>Fungi incertae sedis</taxon>
        <taxon>Zoopagomycota</taxon>
        <taxon>Entomophthoromycotina</taxon>
        <taxon>Entomophthoromycetes</taxon>
        <taxon>Entomophthorales</taxon>
        <taxon>Entomophthoraceae</taxon>
        <taxon>Entomophthora</taxon>
    </lineage>
</organism>
<name>A0ACC2RVJ6_9FUNG</name>
<accession>A0ACC2RVJ6</accession>
<dbReference type="EMBL" id="QTSX02006466">
    <property type="protein sequence ID" value="KAJ9054120.1"/>
    <property type="molecule type" value="Genomic_DNA"/>
</dbReference>
<dbReference type="Proteomes" id="UP001165960">
    <property type="component" value="Unassembled WGS sequence"/>
</dbReference>
<reference evidence="1" key="1">
    <citation type="submission" date="2022-04" db="EMBL/GenBank/DDBJ databases">
        <title>Genome of the entomopathogenic fungus Entomophthora muscae.</title>
        <authorList>
            <person name="Elya C."/>
            <person name="Lovett B.R."/>
            <person name="Lee E."/>
            <person name="Macias A.M."/>
            <person name="Hajek A.E."/>
            <person name="De Bivort B.L."/>
            <person name="Kasson M.T."/>
            <person name="De Fine Licht H.H."/>
            <person name="Stajich J.E."/>
        </authorList>
    </citation>
    <scope>NUCLEOTIDE SEQUENCE</scope>
    <source>
        <strain evidence="1">Berkeley</strain>
    </source>
</reference>
<gene>
    <name evidence="1" type="ORF">DSO57_1017933</name>
</gene>
<keyword evidence="2" id="KW-1185">Reference proteome</keyword>
<evidence type="ECO:0000313" key="1">
    <source>
        <dbReference type="EMBL" id="KAJ9054120.1"/>
    </source>
</evidence>